<name>A0ACC3DQJ3_9PEZI</name>
<evidence type="ECO:0000313" key="1">
    <source>
        <dbReference type="EMBL" id="KAK3078907.1"/>
    </source>
</evidence>
<organism evidence="1 2">
    <name type="scientific">Coniosporium uncinatum</name>
    <dbReference type="NCBI Taxonomy" id="93489"/>
    <lineage>
        <taxon>Eukaryota</taxon>
        <taxon>Fungi</taxon>
        <taxon>Dikarya</taxon>
        <taxon>Ascomycota</taxon>
        <taxon>Pezizomycotina</taxon>
        <taxon>Dothideomycetes</taxon>
        <taxon>Dothideomycetes incertae sedis</taxon>
        <taxon>Coniosporium</taxon>
    </lineage>
</organism>
<accession>A0ACC3DQJ3</accession>
<dbReference type="Proteomes" id="UP001186974">
    <property type="component" value="Unassembled WGS sequence"/>
</dbReference>
<gene>
    <name evidence="1" type="ORF">LTS18_006316</name>
</gene>
<evidence type="ECO:0000313" key="2">
    <source>
        <dbReference type="Proteomes" id="UP001186974"/>
    </source>
</evidence>
<reference evidence="1" key="1">
    <citation type="submission" date="2024-09" db="EMBL/GenBank/DDBJ databases">
        <title>Black Yeasts Isolated from many extreme environments.</title>
        <authorList>
            <person name="Coleine C."/>
            <person name="Stajich J.E."/>
            <person name="Selbmann L."/>
        </authorList>
    </citation>
    <scope>NUCLEOTIDE SEQUENCE</scope>
    <source>
        <strain evidence="1">CCFEE 5737</strain>
    </source>
</reference>
<keyword evidence="2" id="KW-1185">Reference proteome</keyword>
<sequence length="258" mass="29234">MWFFGWEDTVTNDDERMKLPANASGTEQETLREAKAAYKTIFAMFYGFPATTPYKRYCDQGHFLSQPVNCADSLGCLPNVADKISSLILENPKESLQLAWIHPADMLAVACQLRSRGIYQEALRHCLRGGRTRMAKAGYSHPGDCTEDELDRVIEAAEVQVRTKQKYVCDGLMDLLSRGSPTEPEYTSNRLLTEALWRRWVQTTLSADDLFGETASQFRRLFMRELDVVEVVKESKEFWAKAHGLVAVDFSGAEQDLT</sequence>
<proteinExistence type="predicted"/>
<protein>
    <submittedName>
        <fullName evidence="1">Uncharacterized protein</fullName>
    </submittedName>
</protein>
<comment type="caution">
    <text evidence="1">The sequence shown here is derived from an EMBL/GenBank/DDBJ whole genome shotgun (WGS) entry which is preliminary data.</text>
</comment>
<dbReference type="EMBL" id="JAWDJW010001525">
    <property type="protein sequence ID" value="KAK3078907.1"/>
    <property type="molecule type" value="Genomic_DNA"/>
</dbReference>